<keyword evidence="3" id="KW-1185">Reference proteome</keyword>
<dbReference type="GeneID" id="36537727"/>
<evidence type="ECO:0000313" key="2">
    <source>
        <dbReference type="EMBL" id="PKX89415.1"/>
    </source>
</evidence>
<proteinExistence type="predicted"/>
<organism evidence="2 3">
    <name type="scientific">Aspergillus novofumigatus (strain IBT 16806)</name>
    <dbReference type="NCBI Taxonomy" id="1392255"/>
    <lineage>
        <taxon>Eukaryota</taxon>
        <taxon>Fungi</taxon>
        <taxon>Dikarya</taxon>
        <taxon>Ascomycota</taxon>
        <taxon>Pezizomycotina</taxon>
        <taxon>Eurotiomycetes</taxon>
        <taxon>Eurotiomycetidae</taxon>
        <taxon>Eurotiales</taxon>
        <taxon>Aspergillaceae</taxon>
        <taxon>Aspergillus</taxon>
        <taxon>Aspergillus subgen. Fumigati</taxon>
    </lineage>
</organism>
<dbReference type="AlphaFoldDB" id="A0A2I1BVM9"/>
<dbReference type="RefSeq" id="XP_024678010.1">
    <property type="nucleotide sequence ID" value="XM_024830401.1"/>
</dbReference>
<dbReference type="CDD" id="cd12148">
    <property type="entry name" value="fungal_TF_MHR"/>
    <property type="match status" value="1"/>
</dbReference>
<dbReference type="PANTHER" id="PTHR47425">
    <property type="entry name" value="FARB-RELATED"/>
    <property type="match status" value="1"/>
</dbReference>
<dbReference type="InterPro" id="IPR052761">
    <property type="entry name" value="Fungal_Detox/Toxin_TFs"/>
</dbReference>
<name>A0A2I1BVM9_ASPN1</name>
<dbReference type="VEuPathDB" id="FungiDB:P174DRAFT_464538"/>
<dbReference type="Proteomes" id="UP000234474">
    <property type="component" value="Unassembled WGS sequence"/>
</dbReference>
<dbReference type="STRING" id="1392255.A0A2I1BVM9"/>
<evidence type="ECO:0000313" key="3">
    <source>
        <dbReference type="Proteomes" id="UP000234474"/>
    </source>
</evidence>
<dbReference type="EMBL" id="MSZS01000010">
    <property type="protein sequence ID" value="PKX89415.1"/>
    <property type="molecule type" value="Genomic_DNA"/>
</dbReference>
<protein>
    <submittedName>
        <fullName evidence="2">Putative C6 transcription factor Ctf1B-like protein</fullName>
    </submittedName>
</protein>
<accession>A0A2I1BVM9</accession>
<evidence type="ECO:0000256" key="1">
    <source>
        <dbReference type="SAM" id="MobiDB-lite"/>
    </source>
</evidence>
<dbReference type="OMA" id="VRMQAMS"/>
<comment type="caution">
    <text evidence="2">The sequence shown here is derived from an EMBL/GenBank/DDBJ whole genome shotgun (WGS) entry which is preliminary data.</text>
</comment>
<sequence length="676" mass="75469">MPLWKATKTETTVKKWTGSAFTSNVIVPRDSFKVIKDFLVCRGRPGRVGGVLGSQLPQCIPFPDVQELPSLELVQTALRRGSDVMLASVEAHVRPVVGPNWTVTRTGHIDIFASQLRESERECNLKNGMAGNPAVLSTIPLDYHISIINQLFGPGSADPPAVHLPSYLAGLPDRLHRDDVEYLRRSGALDLPSDTLRNELLKSYLLRVHPHMPILGLHEFLSAVAGDNESHRIGLLLFHAVLFAASAFVDVCHIRAEGYPSRSVFRESLSRKVKVLLDLECEDDRLATAQAILLMVSHPEPHRDQKELTQRLGICISMISSSQTQMVNANARKQQIWRRTWWSMYNHVRITSSNLLTLMNVPENRDLCDTPPPSTHDFRFGALSPNVQTLVRSCDFLRDVQYQQFLARLFIEKSRLCQIGQFPGPSGDLSDSSSREGGLATAENKASPTEIAEFAQRLGRWHAELPPALRHQSPTSSALTELEKFILVHRAWLLLLYLASAYVVCNRSAGRNCHPKEHILNKISLVFDELYRLNLINLLPNSSIAILMAAVEFHIKAVESAYPQTNEASQRMLQQYSEILHQLQDNSALAGRMIEKLSNITAPRTQDDPSRLIASKSALVDPLSSNPDFALNETDDFYNFLESGMSFANVIPSVDNSPNIGLDPPLSNESYLSQFL</sequence>
<dbReference type="OrthoDB" id="2212170at2759"/>
<gene>
    <name evidence="2" type="ORF">P174DRAFT_464538</name>
</gene>
<reference evidence="3" key="1">
    <citation type="journal article" date="2018" name="Proc. Natl. Acad. Sci. U.S.A.">
        <title>Linking secondary metabolites to gene clusters through genome sequencing of six diverse Aspergillus species.</title>
        <authorList>
            <person name="Kaerboelling I."/>
            <person name="Vesth T.C."/>
            <person name="Frisvad J.C."/>
            <person name="Nybo J.L."/>
            <person name="Theobald S."/>
            <person name="Kuo A."/>
            <person name="Bowyer P."/>
            <person name="Matsuda Y."/>
            <person name="Mondo S."/>
            <person name="Lyhne E.K."/>
            <person name="Kogle M.E."/>
            <person name="Clum A."/>
            <person name="Lipzen A."/>
            <person name="Salamov A."/>
            <person name="Ngan C.Y."/>
            <person name="Daum C."/>
            <person name="Chiniquy J."/>
            <person name="Barry K."/>
            <person name="LaButti K."/>
            <person name="Haridas S."/>
            <person name="Simmons B.A."/>
            <person name="Magnuson J.K."/>
            <person name="Mortensen U.H."/>
            <person name="Larsen T.O."/>
            <person name="Grigoriev I.V."/>
            <person name="Baker S.E."/>
            <person name="Andersen M.R."/>
        </authorList>
    </citation>
    <scope>NUCLEOTIDE SEQUENCE [LARGE SCALE GENOMIC DNA]</scope>
    <source>
        <strain evidence="3">IBT 16806</strain>
    </source>
</reference>
<feature type="region of interest" description="Disordered" evidence="1">
    <location>
        <begin position="425"/>
        <end position="444"/>
    </location>
</feature>
<dbReference type="PANTHER" id="PTHR47425:SF2">
    <property type="entry name" value="FARB-RELATED"/>
    <property type="match status" value="1"/>
</dbReference>